<feature type="domain" description="G-protein coupled receptors family 1 profile" evidence="6">
    <location>
        <begin position="56"/>
        <end position="95"/>
    </location>
</feature>
<reference evidence="7" key="1">
    <citation type="submission" date="2021-12" db="EMBL/GenBank/DDBJ databases">
        <authorList>
            <person name="King R."/>
        </authorList>
    </citation>
    <scope>NUCLEOTIDE SEQUENCE</scope>
</reference>
<proteinExistence type="predicted"/>
<comment type="subcellular location">
    <subcellularLocation>
        <location evidence="1">Membrane</location>
    </subcellularLocation>
</comment>
<keyword evidence="4 5" id="KW-0472">Membrane</keyword>
<evidence type="ECO:0000256" key="2">
    <source>
        <dbReference type="ARBA" id="ARBA00022692"/>
    </source>
</evidence>
<organism evidence="7 8">
    <name type="scientific">Chilo suppressalis</name>
    <name type="common">Asiatic rice borer moth</name>
    <dbReference type="NCBI Taxonomy" id="168631"/>
    <lineage>
        <taxon>Eukaryota</taxon>
        <taxon>Metazoa</taxon>
        <taxon>Ecdysozoa</taxon>
        <taxon>Arthropoda</taxon>
        <taxon>Hexapoda</taxon>
        <taxon>Insecta</taxon>
        <taxon>Pterygota</taxon>
        <taxon>Neoptera</taxon>
        <taxon>Endopterygota</taxon>
        <taxon>Lepidoptera</taxon>
        <taxon>Glossata</taxon>
        <taxon>Ditrysia</taxon>
        <taxon>Pyraloidea</taxon>
        <taxon>Crambidae</taxon>
        <taxon>Crambinae</taxon>
        <taxon>Chilo</taxon>
    </lineage>
</organism>
<evidence type="ECO:0000313" key="7">
    <source>
        <dbReference type="EMBL" id="CAH0399525.1"/>
    </source>
</evidence>
<evidence type="ECO:0000256" key="3">
    <source>
        <dbReference type="ARBA" id="ARBA00022989"/>
    </source>
</evidence>
<dbReference type="Gene3D" id="1.20.1070.10">
    <property type="entry name" value="Rhodopsin 7-helix transmembrane proteins"/>
    <property type="match status" value="1"/>
</dbReference>
<dbReference type="PROSITE" id="PS50262">
    <property type="entry name" value="G_PROTEIN_RECEP_F1_2"/>
    <property type="match status" value="1"/>
</dbReference>
<dbReference type="EMBL" id="OU963907">
    <property type="protein sequence ID" value="CAH0399525.1"/>
    <property type="molecule type" value="Genomic_DNA"/>
</dbReference>
<dbReference type="InterPro" id="IPR017452">
    <property type="entry name" value="GPCR_Rhodpsn_7TM"/>
</dbReference>
<name>A0ABN8AU54_CHISP</name>
<dbReference type="SUPFAM" id="SSF81321">
    <property type="entry name" value="Family A G protein-coupled receptor-like"/>
    <property type="match status" value="1"/>
</dbReference>
<evidence type="ECO:0000256" key="4">
    <source>
        <dbReference type="ARBA" id="ARBA00023136"/>
    </source>
</evidence>
<keyword evidence="3 5" id="KW-1133">Transmembrane helix</keyword>
<keyword evidence="2 5" id="KW-0812">Transmembrane</keyword>
<evidence type="ECO:0000256" key="1">
    <source>
        <dbReference type="ARBA" id="ARBA00004370"/>
    </source>
</evidence>
<keyword evidence="8" id="KW-1185">Reference proteome</keyword>
<dbReference type="Proteomes" id="UP001153292">
    <property type="component" value="Chromosome 14"/>
</dbReference>
<protein>
    <recommendedName>
        <fullName evidence="6">G-protein coupled receptors family 1 profile domain-containing protein</fullName>
    </recommendedName>
</protein>
<sequence length="141" mass="15915">MYGNVSEVSQLIVENNFWDYFNMESSDNVTDGGIKKICESNGCPVCSVLLVAGAIGNVAVFASLLRSRRRKSRVNLLMTHLVVADMMVTFIVIPLESKVNLLTTYQVIADMMVTFIVIPLEVNSFSELERFMKSRRRKSRV</sequence>
<feature type="transmembrane region" description="Helical" evidence="5">
    <location>
        <begin position="107"/>
        <end position="128"/>
    </location>
</feature>
<feature type="transmembrane region" description="Helical" evidence="5">
    <location>
        <begin position="47"/>
        <end position="65"/>
    </location>
</feature>
<evidence type="ECO:0000313" key="8">
    <source>
        <dbReference type="Proteomes" id="UP001153292"/>
    </source>
</evidence>
<gene>
    <name evidence="7" type="ORF">CHILSU_LOCUS2675</name>
</gene>
<evidence type="ECO:0000259" key="6">
    <source>
        <dbReference type="PROSITE" id="PS50262"/>
    </source>
</evidence>
<accession>A0ABN8AU54</accession>
<feature type="transmembrane region" description="Helical" evidence="5">
    <location>
        <begin position="77"/>
        <end position="95"/>
    </location>
</feature>
<evidence type="ECO:0000256" key="5">
    <source>
        <dbReference type="SAM" id="Phobius"/>
    </source>
</evidence>